<dbReference type="InterPro" id="IPR036728">
    <property type="entry name" value="PBP_GOBP_sf"/>
</dbReference>
<proteinExistence type="predicted"/>
<dbReference type="GO" id="GO:0007608">
    <property type="term" value="P:sensory perception of smell"/>
    <property type="evidence" value="ECO:0007669"/>
    <property type="project" value="TreeGrafter"/>
</dbReference>
<dbReference type="Proteomes" id="UP000295192">
    <property type="component" value="Unassembled WGS sequence"/>
</dbReference>
<dbReference type="InterPro" id="IPR006170">
    <property type="entry name" value="PBP/GOBP"/>
</dbReference>
<keyword evidence="4" id="KW-1185">Reference proteome</keyword>
<comment type="caution">
    <text evidence="3">The sequence shown here is derived from an EMBL/GenBank/DDBJ whole genome shotgun (WGS) entry which is preliminary data.</text>
</comment>
<dbReference type="SUPFAM" id="SSF47565">
    <property type="entry name" value="Insect pheromone/odorant-binding proteins"/>
    <property type="match status" value="1"/>
</dbReference>
<dbReference type="Pfam" id="PF01395">
    <property type="entry name" value="PBP_GOBP"/>
    <property type="match status" value="1"/>
</dbReference>
<dbReference type="CDD" id="cd23992">
    <property type="entry name" value="PBP_GOBP"/>
    <property type="match status" value="1"/>
</dbReference>
<dbReference type="OMA" id="EIGDTCA"/>
<feature type="signal peptide" evidence="2">
    <location>
        <begin position="1"/>
        <end position="29"/>
    </location>
</feature>
<dbReference type="STRING" id="7232.A0A484BBN8"/>
<evidence type="ECO:0000313" key="3">
    <source>
        <dbReference type="EMBL" id="TDG46109.1"/>
    </source>
</evidence>
<accession>A0A484BBN8</accession>
<dbReference type="GO" id="GO:0005549">
    <property type="term" value="F:odorant binding"/>
    <property type="evidence" value="ECO:0007669"/>
    <property type="project" value="InterPro"/>
</dbReference>
<dbReference type="OrthoDB" id="6595846at2759"/>
<dbReference type="AlphaFoldDB" id="A0A484BBN8"/>
<dbReference type="EMBL" id="LSRL02000064">
    <property type="protein sequence ID" value="TDG46109.1"/>
    <property type="molecule type" value="Genomic_DNA"/>
</dbReference>
<dbReference type="PANTHER" id="PTHR11857:SF42">
    <property type="entry name" value="GENERAL ODORANT-BINDING PROTEIN 19D-RELATED"/>
    <property type="match status" value="1"/>
</dbReference>
<dbReference type="PANTHER" id="PTHR11857">
    <property type="entry name" value="ODORANT BINDING PROTEIN-RELATED"/>
    <property type="match status" value="1"/>
</dbReference>
<evidence type="ECO:0000256" key="2">
    <source>
        <dbReference type="SAM" id="SignalP"/>
    </source>
</evidence>
<feature type="chain" id="PRO_5019742113" description="Odorant-binding protein 28a" evidence="2">
    <location>
        <begin position="30"/>
        <end position="143"/>
    </location>
</feature>
<protein>
    <recommendedName>
        <fullName evidence="5">Odorant-binding protein 28a</fullName>
    </recommendedName>
</protein>
<evidence type="ECO:0000256" key="1">
    <source>
        <dbReference type="ARBA" id="ARBA00022729"/>
    </source>
</evidence>
<evidence type="ECO:0000313" key="4">
    <source>
        <dbReference type="Proteomes" id="UP000295192"/>
    </source>
</evidence>
<dbReference type="GO" id="GO:0005615">
    <property type="term" value="C:extracellular space"/>
    <property type="evidence" value="ECO:0007669"/>
    <property type="project" value="TreeGrafter"/>
</dbReference>
<gene>
    <name evidence="3" type="ORF">AWZ03_007451</name>
</gene>
<dbReference type="SMART" id="SM00708">
    <property type="entry name" value="PhBP"/>
    <property type="match status" value="1"/>
</dbReference>
<keyword evidence="1 2" id="KW-0732">Signal</keyword>
<reference evidence="3 4" key="1">
    <citation type="journal article" date="2019" name="J. Hered.">
        <title>An Improved Genome Assembly for Drosophila navojoa, the Basal Species in the mojavensis Cluster.</title>
        <authorList>
            <person name="Vanderlinde T."/>
            <person name="Dupim E.G."/>
            <person name="Nazario-Yepiz N.O."/>
            <person name="Carvalho A.B."/>
        </authorList>
    </citation>
    <scope>NUCLEOTIDE SEQUENCE [LARGE SCALE GENOMIC DNA]</scope>
    <source>
        <strain evidence="3">Navoj_Jal97</strain>
        <tissue evidence="3">Whole organism</tissue>
    </source>
</reference>
<sequence>MQRFVYSVACVALLGAALIAAFDEKEALAKFIERAEQCKDEVGASDAEVQTAVKHEAASTYEGKCLRACIMKSFHVLGENGKLDVEAGREKAKQYTGSDPAKLEMALEIGDICAAIPVPDDHCEAAEKYSLCFKSEAHKRGLI</sequence>
<dbReference type="Gene3D" id="1.10.238.20">
    <property type="entry name" value="Pheromone/general odorant binding protein domain"/>
    <property type="match status" value="1"/>
</dbReference>
<organism evidence="3 4">
    <name type="scientific">Drosophila navojoa</name>
    <name type="common">Fruit fly</name>
    <dbReference type="NCBI Taxonomy" id="7232"/>
    <lineage>
        <taxon>Eukaryota</taxon>
        <taxon>Metazoa</taxon>
        <taxon>Ecdysozoa</taxon>
        <taxon>Arthropoda</taxon>
        <taxon>Hexapoda</taxon>
        <taxon>Insecta</taxon>
        <taxon>Pterygota</taxon>
        <taxon>Neoptera</taxon>
        <taxon>Endopterygota</taxon>
        <taxon>Diptera</taxon>
        <taxon>Brachycera</taxon>
        <taxon>Muscomorpha</taxon>
        <taxon>Ephydroidea</taxon>
        <taxon>Drosophilidae</taxon>
        <taxon>Drosophila</taxon>
    </lineage>
</organism>
<evidence type="ECO:0008006" key="5">
    <source>
        <dbReference type="Google" id="ProtNLM"/>
    </source>
</evidence>
<name>A0A484BBN8_DRONA</name>